<feature type="signal peptide" evidence="9">
    <location>
        <begin position="1"/>
        <end position="22"/>
    </location>
</feature>
<evidence type="ECO:0000256" key="7">
    <source>
        <dbReference type="ARBA" id="ARBA00023306"/>
    </source>
</evidence>
<keyword evidence="5 8" id="KW-0998">Cell outer membrane</keyword>
<evidence type="ECO:0000256" key="9">
    <source>
        <dbReference type="SAM" id="SignalP"/>
    </source>
</evidence>
<dbReference type="SUPFAM" id="SSF103088">
    <property type="entry name" value="OmpA-like"/>
    <property type="match status" value="1"/>
</dbReference>
<dbReference type="AlphaFoldDB" id="A0A6G7VI57"/>
<keyword evidence="1 8" id="KW-0132">Cell division</keyword>
<dbReference type="InterPro" id="IPR006664">
    <property type="entry name" value="OMP_bac"/>
</dbReference>
<evidence type="ECO:0000256" key="5">
    <source>
        <dbReference type="ARBA" id="ARBA00023237"/>
    </source>
</evidence>
<evidence type="ECO:0000256" key="8">
    <source>
        <dbReference type="HAMAP-Rule" id="MF_02204"/>
    </source>
</evidence>
<dbReference type="GO" id="GO:0051301">
    <property type="term" value="P:cell division"/>
    <property type="evidence" value="ECO:0007669"/>
    <property type="project" value="UniProtKB-UniRule"/>
</dbReference>
<dbReference type="RefSeq" id="WP_166187776.1">
    <property type="nucleotide sequence ID" value="NZ_JACJUQ010000007.1"/>
</dbReference>
<keyword evidence="3 8" id="KW-0472">Membrane</keyword>
<dbReference type="PROSITE" id="PS01068">
    <property type="entry name" value="OMPA_1"/>
    <property type="match status" value="1"/>
</dbReference>
<dbReference type="InterPro" id="IPR050330">
    <property type="entry name" value="Bact_OuterMem_StrucFunc"/>
</dbReference>
<keyword evidence="4 8" id="KW-0564">Palmitate</keyword>
<organism evidence="11 12">
    <name type="scientific">Pontivivens nitratireducens</name>
    <dbReference type="NCBI Taxonomy" id="2758038"/>
    <lineage>
        <taxon>Bacteria</taxon>
        <taxon>Pseudomonadati</taxon>
        <taxon>Pseudomonadota</taxon>
        <taxon>Alphaproteobacteria</taxon>
        <taxon>Rhodobacterales</taxon>
        <taxon>Paracoccaceae</taxon>
        <taxon>Pontivivens</taxon>
    </lineage>
</organism>
<dbReference type="Proteomes" id="UP000500791">
    <property type="component" value="Chromosome"/>
</dbReference>
<dbReference type="HAMAP" id="MF_02204">
    <property type="entry name" value="Pal"/>
    <property type="match status" value="1"/>
</dbReference>
<dbReference type="KEGG" id="mon:G8E03_01375"/>
<dbReference type="NCBIfam" id="TIGR02802">
    <property type="entry name" value="Pal_lipo"/>
    <property type="match status" value="1"/>
</dbReference>
<comment type="subcellular location">
    <subcellularLocation>
        <location evidence="8">Cell outer membrane</location>
        <topology evidence="8">Lipid-anchor</topology>
    </subcellularLocation>
</comment>
<keyword evidence="2 8" id="KW-0732">Signal</keyword>
<dbReference type="InterPro" id="IPR039001">
    <property type="entry name" value="Pal"/>
</dbReference>
<keyword evidence="7 8" id="KW-0131">Cell cycle</keyword>
<dbReference type="PRINTS" id="PR01021">
    <property type="entry name" value="OMPADOMAIN"/>
</dbReference>
<dbReference type="PANTHER" id="PTHR30329">
    <property type="entry name" value="STATOR ELEMENT OF FLAGELLAR MOTOR COMPLEX"/>
    <property type="match status" value="1"/>
</dbReference>
<dbReference type="InterPro" id="IPR006665">
    <property type="entry name" value="OmpA-like"/>
</dbReference>
<protein>
    <recommendedName>
        <fullName evidence="8">Peptidoglycan-associated lipoprotein</fullName>
        <shortName evidence="8">PAL</shortName>
    </recommendedName>
</protein>
<dbReference type="InterPro" id="IPR006690">
    <property type="entry name" value="OMPA-like_CS"/>
</dbReference>
<dbReference type="EMBL" id="CP049811">
    <property type="protein sequence ID" value="QIK39528.1"/>
    <property type="molecule type" value="Genomic_DNA"/>
</dbReference>
<evidence type="ECO:0000313" key="11">
    <source>
        <dbReference type="EMBL" id="QIK39528.1"/>
    </source>
</evidence>
<comment type="similarity">
    <text evidence="8">Belongs to the Pal lipoprotein family.</text>
</comment>
<dbReference type="PANTHER" id="PTHR30329:SF21">
    <property type="entry name" value="LIPOPROTEIN YIAD-RELATED"/>
    <property type="match status" value="1"/>
</dbReference>
<evidence type="ECO:0000256" key="1">
    <source>
        <dbReference type="ARBA" id="ARBA00022618"/>
    </source>
</evidence>
<evidence type="ECO:0000313" key="12">
    <source>
        <dbReference type="Proteomes" id="UP000500791"/>
    </source>
</evidence>
<accession>A0A6G7VI57</accession>
<dbReference type="InterPro" id="IPR014169">
    <property type="entry name" value="Pal_lipo_C"/>
</dbReference>
<dbReference type="PROSITE" id="PS51257">
    <property type="entry name" value="PROKAR_LIPOPROTEIN"/>
    <property type="match status" value="1"/>
</dbReference>
<sequence length="170" mass="17762">MKTMKLVAAAALALSLAACTTADDDAAGSGMLGGMGAGGGAPSNAVDQSSLAYFTTAVGDRVFFDTASSSLSTAAQSTLNLQADWLKRFPDRNLTLQGHADERGTREYNLALGARRAQAAYDYLVAQGISPSRMSTVSYGKERPVELCSDERCWAQNRRTVTVIAGAVGS</sequence>
<evidence type="ECO:0000256" key="2">
    <source>
        <dbReference type="ARBA" id="ARBA00022729"/>
    </source>
</evidence>
<keyword evidence="12" id="KW-1185">Reference proteome</keyword>
<feature type="domain" description="OmpA-like" evidence="10">
    <location>
        <begin position="51"/>
        <end position="168"/>
    </location>
</feature>
<dbReference type="Pfam" id="PF00691">
    <property type="entry name" value="OmpA"/>
    <property type="match status" value="1"/>
</dbReference>
<evidence type="ECO:0000256" key="3">
    <source>
        <dbReference type="ARBA" id="ARBA00023136"/>
    </source>
</evidence>
<evidence type="ECO:0000259" key="10">
    <source>
        <dbReference type="PROSITE" id="PS51123"/>
    </source>
</evidence>
<comment type="function">
    <text evidence="8">Part of the Tol-Pal system, which plays a role in outer membrane invagination during cell division and is important for maintaining outer membrane integrity.</text>
</comment>
<gene>
    <name evidence="8 11" type="primary">pal</name>
    <name evidence="11" type="ORF">G8E03_01375</name>
</gene>
<proteinExistence type="inferred from homology"/>
<comment type="subunit">
    <text evidence="8">The Tol-Pal system is composed of five core proteins: the inner membrane proteins TolA, TolQ and TolR, the periplasmic protein TolB and the outer membrane protein Pal. They form a network linking the inner and outer membranes and the peptidoglycan layer.</text>
</comment>
<dbReference type="PROSITE" id="PS51123">
    <property type="entry name" value="OMPA_2"/>
    <property type="match status" value="1"/>
</dbReference>
<reference evidence="11 12" key="1">
    <citation type="submission" date="2020-03" db="EMBL/GenBank/DDBJ databases">
        <title>Complete genome sequence of Monaibacterium sp. ALG8 with diverse plasmids.</title>
        <authorList>
            <person name="Sun C."/>
        </authorList>
    </citation>
    <scope>NUCLEOTIDE SEQUENCE [LARGE SCALE GENOMIC DNA]</scope>
    <source>
        <strain evidence="11 12">ALG8</strain>
    </source>
</reference>
<evidence type="ECO:0000256" key="6">
    <source>
        <dbReference type="ARBA" id="ARBA00023288"/>
    </source>
</evidence>
<keyword evidence="6 8" id="KW-0449">Lipoprotein</keyword>
<dbReference type="Gene3D" id="3.30.1330.60">
    <property type="entry name" value="OmpA-like domain"/>
    <property type="match status" value="1"/>
</dbReference>
<dbReference type="CDD" id="cd07185">
    <property type="entry name" value="OmpA_C-like"/>
    <property type="match status" value="1"/>
</dbReference>
<dbReference type="GO" id="GO:0009279">
    <property type="term" value="C:cell outer membrane"/>
    <property type="evidence" value="ECO:0007669"/>
    <property type="project" value="UniProtKB-SubCell"/>
</dbReference>
<feature type="chain" id="PRO_5026274448" description="Peptidoglycan-associated lipoprotein" evidence="9">
    <location>
        <begin position="23"/>
        <end position="170"/>
    </location>
</feature>
<evidence type="ECO:0000256" key="4">
    <source>
        <dbReference type="ARBA" id="ARBA00023139"/>
    </source>
</evidence>
<dbReference type="InterPro" id="IPR036737">
    <property type="entry name" value="OmpA-like_sf"/>
</dbReference>
<name>A0A6G7VI57_9RHOB</name>